<proteinExistence type="predicted"/>
<feature type="compositionally biased region" description="Polar residues" evidence="1">
    <location>
        <begin position="8"/>
        <end position="21"/>
    </location>
</feature>
<evidence type="ECO:0000313" key="2">
    <source>
        <dbReference type="EMBL" id="CAG7836814.1"/>
    </source>
</evidence>
<organism evidence="2 3">
    <name type="scientific">Allacma fusca</name>
    <dbReference type="NCBI Taxonomy" id="39272"/>
    <lineage>
        <taxon>Eukaryota</taxon>
        <taxon>Metazoa</taxon>
        <taxon>Ecdysozoa</taxon>
        <taxon>Arthropoda</taxon>
        <taxon>Hexapoda</taxon>
        <taxon>Collembola</taxon>
        <taxon>Symphypleona</taxon>
        <taxon>Sminthuridae</taxon>
        <taxon>Allacma</taxon>
    </lineage>
</organism>
<reference evidence="2" key="1">
    <citation type="submission" date="2021-06" db="EMBL/GenBank/DDBJ databases">
        <authorList>
            <person name="Hodson N. C."/>
            <person name="Mongue J. A."/>
            <person name="Jaron S. K."/>
        </authorList>
    </citation>
    <scope>NUCLEOTIDE SEQUENCE</scope>
</reference>
<comment type="caution">
    <text evidence="2">The sequence shown here is derived from an EMBL/GenBank/DDBJ whole genome shotgun (WGS) entry which is preliminary data.</text>
</comment>
<keyword evidence="3" id="KW-1185">Reference proteome</keyword>
<feature type="region of interest" description="Disordered" evidence="1">
    <location>
        <begin position="1"/>
        <end position="22"/>
    </location>
</feature>
<dbReference type="AlphaFoldDB" id="A0A8J2LQC3"/>
<protein>
    <submittedName>
        <fullName evidence="2">Uncharacterized protein</fullName>
    </submittedName>
</protein>
<sequence>MTLPGCSGRTTLSPTIPNSKGNRPKIITVKLSGFDFSSFLKLMSEVLYQTDFGIFNGSKRKYKLLKSQYNNLRLVVG</sequence>
<gene>
    <name evidence="2" type="ORF">AFUS01_LOCUS46011</name>
</gene>
<accession>A0A8J2LQC3</accession>
<dbReference type="Proteomes" id="UP000708208">
    <property type="component" value="Unassembled WGS sequence"/>
</dbReference>
<evidence type="ECO:0000256" key="1">
    <source>
        <dbReference type="SAM" id="MobiDB-lite"/>
    </source>
</evidence>
<evidence type="ECO:0000313" key="3">
    <source>
        <dbReference type="Proteomes" id="UP000708208"/>
    </source>
</evidence>
<dbReference type="EMBL" id="CAJVCH010571167">
    <property type="protein sequence ID" value="CAG7836814.1"/>
    <property type="molecule type" value="Genomic_DNA"/>
</dbReference>
<name>A0A8J2LQC3_9HEXA</name>